<evidence type="ECO:0000256" key="1">
    <source>
        <dbReference type="SAM" id="MobiDB-lite"/>
    </source>
</evidence>
<dbReference type="Proteomes" id="UP000054279">
    <property type="component" value="Unassembled WGS sequence"/>
</dbReference>
<feature type="region of interest" description="Disordered" evidence="1">
    <location>
        <begin position="244"/>
        <end position="294"/>
    </location>
</feature>
<organism evidence="2 3">
    <name type="scientific">Sphaerobolus stellatus (strain SS14)</name>
    <dbReference type="NCBI Taxonomy" id="990650"/>
    <lineage>
        <taxon>Eukaryota</taxon>
        <taxon>Fungi</taxon>
        <taxon>Dikarya</taxon>
        <taxon>Basidiomycota</taxon>
        <taxon>Agaricomycotina</taxon>
        <taxon>Agaricomycetes</taxon>
        <taxon>Phallomycetidae</taxon>
        <taxon>Geastrales</taxon>
        <taxon>Sphaerobolaceae</taxon>
        <taxon>Sphaerobolus</taxon>
    </lineage>
</organism>
<proteinExistence type="predicted"/>
<feature type="compositionally biased region" description="Basic and acidic residues" evidence="1">
    <location>
        <begin position="83"/>
        <end position="106"/>
    </location>
</feature>
<dbReference type="EMBL" id="KN837209">
    <property type="protein sequence ID" value="KIJ33677.1"/>
    <property type="molecule type" value="Genomic_DNA"/>
</dbReference>
<dbReference type="HOGENOM" id="CLU_041952_0_0_1"/>
<feature type="compositionally biased region" description="Acidic residues" evidence="1">
    <location>
        <begin position="267"/>
        <end position="276"/>
    </location>
</feature>
<dbReference type="AlphaFoldDB" id="A0A0C9UWM4"/>
<evidence type="ECO:0000313" key="2">
    <source>
        <dbReference type="EMBL" id="KIJ33677.1"/>
    </source>
</evidence>
<reference evidence="2 3" key="1">
    <citation type="submission" date="2014-06" db="EMBL/GenBank/DDBJ databases">
        <title>Evolutionary Origins and Diversification of the Mycorrhizal Mutualists.</title>
        <authorList>
            <consortium name="DOE Joint Genome Institute"/>
            <consortium name="Mycorrhizal Genomics Consortium"/>
            <person name="Kohler A."/>
            <person name="Kuo A."/>
            <person name="Nagy L.G."/>
            <person name="Floudas D."/>
            <person name="Copeland A."/>
            <person name="Barry K.W."/>
            <person name="Cichocki N."/>
            <person name="Veneault-Fourrey C."/>
            <person name="LaButti K."/>
            <person name="Lindquist E.A."/>
            <person name="Lipzen A."/>
            <person name="Lundell T."/>
            <person name="Morin E."/>
            <person name="Murat C."/>
            <person name="Riley R."/>
            <person name="Ohm R."/>
            <person name="Sun H."/>
            <person name="Tunlid A."/>
            <person name="Henrissat B."/>
            <person name="Grigoriev I.V."/>
            <person name="Hibbett D.S."/>
            <person name="Martin F."/>
        </authorList>
    </citation>
    <scope>NUCLEOTIDE SEQUENCE [LARGE SCALE GENOMIC DNA]</scope>
    <source>
        <strain evidence="2 3">SS14</strain>
    </source>
</reference>
<gene>
    <name evidence="2" type="ORF">M422DRAFT_264295</name>
</gene>
<feature type="region of interest" description="Disordered" evidence="1">
    <location>
        <begin position="83"/>
        <end position="110"/>
    </location>
</feature>
<keyword evidence="3" id="KW-1185">Reference proteome</keyword>
<name>A0A0C9UWM4_SPHS4</name>
<accession>A0A0C9UWM4</accession>
<protein>
    <submittedName>
        <fullName evidence="2">Uncharacterized protein</fullName>
    </submittedName>
</protein>
<sequence length="294" mass="34036">MSEVFPSHILAWMHSSEVIQMEEIPAGDPRRMVQGFAADPLCPHPTPRFDYEDPYEQDEDHLKKVTRYWATQVEAAVQRHAAEQVAKDDIAGPSRSVKDKGREVPKTPRRTPRKAMRLLHHVWSRKVRCEFLDKTVWAVLEGSKKMAEAIRELAGMEKRREYSQLELKWYELQHFTFDLQRSGELDVAAADYRLLQMLNLKAQGLDIPADLEEQFHTEHVDIEMKVREHVEAVMQCMEEIRGNTGLDLLGGGPPDSLTPFGKRKAVDEEDDEEQEEKEEHAGRRKKRKVISDDE</sequence>
<evidence type="ECO:0000313" key="3">
    <source>
        <dbReference type="Proteomes" id="UP000054279"/>
    </source>
</evidence>